<gene>
    <name evidence="1" type="ORF">SPARVUS_LOCUS14031836</name>
</gene>
<accession>A0ABN9GI93</accession>
<organism evidence="1 2">
    <name type="scientific">Staurois parvus</name>
    <dbReference type="NCBI Taxonomy" id="386267"/>
    <lineage>
        <taxon>Eukaryota</taxon>
        <taxon>Metazoa</taxon>
        <taxon>Chordata</taxon>
        <taxon>Craniata</taxon>
        <taxon>Vertebrata</taxon>
        <taxon>Euteleostomi</taxon>
        <taxon>Amphibia</taxon>
        <taxon>Batrachia</taxon>
        <taxon>Anura</taxon>
        <taxon>Neobatrachia</taxon>
        <taxon>Ranoidea</taxon>
        <taxon>Ranidae</taxon>
        <taxon>Staurois</taxon>
    </lineage>
</organism>
<evidence type="ECO:0000313" key="2">
    <source>
        <dbReference type="Proteomes" id="UP001162483"/>
    </source>
</evidence>
<keyword evidence="2" id="KW-1185">Reference proteome</keyword>
<dbReference type="Proteomes" id="UP001162483">
    <property type="component" value="Unassembled WGS sequence"/>
</dbReference>
<name>A0ABN9GI93_9NEOB</name>
<protein>
    <submittedName>
        <fullName evidence="1">Uncharacterized protein</fullName>
    </submittedName>
</protein>
<sequence length="44" mass="4415">MDTGGCTAGHRLAHCWAQVGSLLGTGGRTAGHRWAELVGGTAGH</sequence>
<comment type="caution">
    <text evidence="1">The sequence shown here is derived from an EMBL/GenBank/DDBJ whole genome shotgun (WGS) entry which is preliminary data.</text>
</comment>
<reference evidence="1" key="1">
    <citation type="submission" date="2023-05" db="EMBL/GenBank/DDBJ databases">
        <authorList>
            <person name="Stuckert A."/>
        </authorList>
    </citation>
    <scope>NUCLEOTIDE SEQUENCE</scope>
</reference>
<dbReference type="EMBL" id="CATNWA010018539">
    <property type="protein sequence ID" value="CAI9608002.1"/>
    <property type="molecule type" value="Genomic_DNA"/>
</dbReference>
<evidence type="ECO:0000313" key="1">
    <source>
        <dbReference type="EMBL" id="CAI9608002.1"/>
    </source>
</evidence>
<proteinExistence type="predicted"/>